<gene>
    <name evidence="2" type="ORF">K7862_36865</name>
</gene>
<dbReference type="Pfam" id="PF00550">
    <property type="entry name" value="PP-binding"/>
    <property type="match status" value="1"/>
</dbReference>
<comment type="caution">
    <text evidence="2">The sequence shown here is derived from an EMBL/GenBank/DDBJ whole genome shotgun (WGS) entry which is preliminary data.</text>
</comment>
<proteinExistence type="predicted"/>
<name>A0ABS7QN04_9ACTN</name>
<dbReference type="SUPFAM" id="SSF47336">
    <property type="entry name" value="ACP-like"/>
    <property type="match status" value="1"/>
</dbReference>
<accession>A0ABS7QN04</accession>
<protein>
    <submittedName>
        <fullName evidence="2">Acyl carrier protein</fullName>
    </submittedName>
</protein>
<reference evidence="2 3" key="1">
    <citation type="submission" date="2021-08" db="EMBL/GenBank/DDBJ databases">
        <title>WGS of actinomycetes from Thailand.</title>
        <authorList>
            <person name="Thawai C."/>
        </authorList>
    </citation>
    <scope>NUCLEOTIDE SEQUENCE [LARGE SCALE GENOMIC DNA]</scope>
    <source>
        <strain evidence="2 3">PLK6-54</strain>
    </source>
</reference>
<keyword evidence="3" id="KW-1185">Reference proteome</keyword>
<dbReference type="Gene3D" id="1.10.1200.10">
    <property type="entry name" value="ACP-like"/>
    <property type="match status" value="1"/>
</dbReference>
<evidence type="ECO:0000313" key="3">
    <source>
        <dbReference type="Proteomes" id="UP000778578"/>
    </source>
</evidence>
<evidence type="ECO:0000313" key="2">
    <source>
        <dbReference type="EMBL" id="MBY8883169.1"/>
    </source>
</evidence>
<dbReference type="Proteomes" id="UP000778578">
    <property type="component" value="Unassembled WGS sequence"/>
</dbReference>
<feature type="domain" description="Carrier" evidence="1">
    <location>
        <begin position="13"/>
        <end position="88"/>
    </location>
</feature>
<evidence type="ECO:0000259" key="1">
    <source>
        <dbReference type="PROSITE" id="PS50075"/>
    </source>
</evidence>
<dbReference type="EMBL" id="JAINZZ010000122">
    <property type="protein sequence ID" value="MBY8883169.1"/>
    <property type="molecule type" value="Genomic_DNA"/>
</dbReference>
<organism evidence="2 3">
    <name type="scientific">Actinacidiphila acidipaludis</name>
    <dbReference type="NCBI Taxonomy" id="2873382"/>
    <lineage>
        <taxon>Bacteria</taxon>
        <taxon>Bacillati</taxon>
        <taxon>Actinomycetota</taxon>
        <taxon>Actinomycetes</taxon>
        <taxon>Kitasatosporales</taxon>
        <taxon>Streptomycetaceae</taxon>
        <taxon>Actinacidiphila</taxon>
    </lineage>
</organism>
<sequence length="91" mass="9851">MSISQPDTGTALGPDKEELRTTVAAILDIEAADLTDNAHFMEDLAVDSLMALEVVVALEKTYGVKFTESELRSVVSLQQAYDLLAQKLPTP</sequence>
<dbReference type="InterPro" id="IPR009081">
    <property type="entry name" value="PP-bd_ACP"/>
</dbReference>
<dbReference type="PROSITE" id="PS50075">
    <property type="entry name" value="CARRIER"/>
    <property type="match status" value="1"/>
</dbReference>
<dbReference type="InterPro" id="IPR036736">
    <property type="entry name" value="ACP-like_sf"/>
</dbReference>